<organism evidence="1 2">
    <name type="scientific">Ascaris lumbricoides</name>
    <name type="common">Giant roundworm</name>
    <dbReference type="NCBI Taxonomy" id="6252"/>
    <lineage>
        <taxon>Eukaryota</taxon>
        <taxon>Metazoa</taxon>
        <taxon>Ecdysozoa</taxon>
        <taxon>Nematoda</taxon>
        <taxon>Chromadorea</taxon>
        <taxon>Rhabditida</taxon>
        <taxon>Spirurina</taxon>
        <taxon>Ascaridomorpha</taxon>
        <taxon>Ascaridoidea</taxon>
        <taxon>Ascarididae</taxon>
        <taxon>Ascaris</taxon>
    </lineage>
</organism>
<evidence type="ECO:0000313" key="1">
    <source>
        <dbReference type="Proteomes" id="UP000036681"/>
    </source>
</evidence>
<proteinExistence type="predicted"/>
<keyword evidence="1" id="KW-1185">Reference proteome</keyword>
<dbReference type="WBParaSite" id="ALUE_0002342401-mRNA-1">
    <property type="protein sequence ID" value="ALUE_0002342401-mRNA-1"/>
    <property type="gene ID" value="ALUE_0002342401"/>
</dbReference>
<dbReference type="Proteomes" id="UP000036681">
    <property type="component" value="Unplaced"/>
</dbReference>
<dbReference type="AlphaFoldDB" id="A0A0M3IXE6"/>
<accession>A0A0M3IXE6</accession>
<reference evidence="2" key="1">
    <citation type="submission" date="2017-02" db="UniProtKB">
        <authorList>
            <consortium name="WormBaseParasite"/>
        </authorList>
    </citation>
    <scope>IDENTIFICATION</scope>
</reference>
<protein>
    <submittedName>
        <fullName evidence="2">Peptidase A1 domain-containing protein</fullName>
    </submittedName>
</protein>
<evidence type="ECO:0000313" key="2">
    <source>
        <dbReference type="WBParaSite" id="ALUE_0002342401-mRNA-1"/>
    </source>
</evidence>
<sequence length="113" mass="12554">MPVRWCVSLCPAGFNFKVGDTGVVKFGSHNISTICGWSSSEVGDDVVQTTDGTVFDTKELDNDNVLARIPEWGFPIFYLAERHRLTTLSRELLVPSPGTYLQKCPRSTFLNAK</sequence>
<name>A0A0M3IXE6_ASCLU</name>